<dbReference type="Proteomes" id="UP001628179">
    <property type="component" value="Unassembled WGS sequence"/>
</dbReference>
<gene>
    <name evidence="18" type="ORF">MFIFM68171_05134</name>
</gene>
<dbReference type="InterPro" id="IPR010376">
    <property type="entry name" value="GBBH-like_N"/>
</dbReference>
<evidence type="ECO:0000256" key="15">
    <source>
        <dbReference type="ARBA" id="ARBA00049334"/>
    </source>
</evidence>
<dbReference type="SUPFAM" id="SSF51197">
    <property type="entry name" value="Clavaminate synthase-like"/>
    <property type="match status" value="1"/>
</dbReference>
<dbReference type="GeneID" id="98175877"/>
<accession>A0ABQ0GB70</accession>
<comment type="function">
    <text evidence="14">Converts trimethyllysine (TML) into hydroxytrimethyllysine (HTML).</text>
</comment>
<keyword evidence="10" id="KW-0408">Iron</keyword>
<dbReference type="EMBL" id="BAAFSV010000002">
    <property type="protein sequence ID" value="GAB1314924.1"/>
    <property type="molecule type" value="Genomic_DNA"/>
</dbReference>
<keyword evidence="9" id="KW-0560">Oxidoreductase</keyword>
<dbReference type="EC" id="1.14.11.8" evidence="5"/>
<comment type="catalytic activity">
    <reaction evidence="15">
        <text>N(6),N(6),N(6)-trimethyl-L-lysine + 2-oxoglutarate + O2 = (3S)-3-hydroxy-N(6),N(6),N(6)-trimethyl-L-lysine + succinate + CO2</text>
        <dbReference type="Rhea" id="RHEA:14181"/>
        <dbReference type="ChEBI" id="CHEBI:15379"/>
        <dbReference type="ChEBI" id="CHEBI:16526"/>
        <dbReference type="ChEBI" id="CHEBI:16810"/>
        <dbReference type="ChEBI" id="CHEBI:30031"/>
        <dbReference type="ChEBI" id="CHEBI:58100"/>
        <dbReference type="ChEBI" id="CHEBI:141499"/>
        <dbReference type="EC" id="1.14.11.8"/>
    </reaction>
</comment>
<dbReference type="Gene3D" id="3.60.130.10">
    <property type="entry name" value="Clavaminate synthase-like"/>
    <property type="match status" value="1"/>
</dbReference>
<evidence type="ECO:0000256" key="1">
    <source>
        <dbReference type="ARBA" id="ARBA00001954"/>
    </source>
</evidence>
<evidence type="ECO:0000256" key="10">
    <source>
        <dbReference type="ARBA" id="ARBA00023004"/>
    </source>
</evidence>
<keyword evidence="19" id="KW-1185">Reference proteome</keyword>
<evidence type="ECO:0000256" key="2">
    <source>
        <dbReference type="ARBA" id="ARBA00001961"/>
    </source>
</evidence>
<dbReference type="RefSeq" id="XP_070916655.1">
    <property type="nucleotide sequence ID" value="XM_071060554.1"/>
</dbReference>
<evidence type="ECO:0000256" key="14">
    <source>
        <dbReference type="ARBA" id="ARBA00046008"/>
    </source>
</evidence>
<dbReference type="Gene3D" id="3.30.2020.30">
    <property type="match status" value="1"/>
</dbReference>
<evidence type="ECO:0000256" key="13">
    <source>
        <dbReference type="ARBA" id="ARBA00032283"/>
    </source>
</evidence>
<evidence type="ECO:0000259" key="16">
    <source>
        <dbReference type="Pfam" id="PF02668"/>
    </source>
</evidence>
<dbReference type="InterPro" id="IPR012776">
    <property type="entry name" value="Trimethyllysine_dOase"/>
</dbReference>
<evidence type="ECO:0000256" key="11">
    <source>
        <dbReference type="ARBA" id="ARBA00030363"/>
    </source>
</evidence>
<dbReference type="InterPro" id="IPR038492">
    <property type="entry name" value="GBBH-like_N_sf"/>
</dbReference>
<feature type="domain" description="Gamma-butyrobetaine hydroxylase-like N-terminal" evidence="17">
    <location>
        <begin position="21"/>
        <end position="79"/>
    </location>
</feature>
<protein>
    <recommendedName>
        <fullName evidence="5">trimethyllysine dioxygenase</fullName>
        <ecNumber evidence="5">1.14.11.8</ecNumber>
    </recommendedName>
    <alternativeName>
        <fullName evidence="12">Epsilon-trimethyllysine 2-oxoglutarate dioxygenase</fullName>
    </alternativeName>
    <alternativeName>
        <fullName evidence="11">TML hydroxylase</fullName>
    </alternativeName>
    <alternativeName>
        <fullName evidence="13">TML-alpha-ketoglutarate dioxygenase</fullName>
    </alternativeName>
</protein>
<name>A0ABQ0GB70_9PEZI</name>
<dbReference type="PANTHER" id="PTHR10696">
    <property type="entry name" value="GAMMA-BUTYROBETAINE HYDROXYLASE-RELATED"/>
    <property type="match status" value="1"/>
</dbReference>
<dbReference type="InterPro" id="IPR003819">
    <property type="entry name" value="TauD/TfdA-like"/>
</dbReference>
<evidence type="ECO:0000256" key="9">
    <source>
        <dbReference type="ARBA" id="ARBA00023002"/>
    </source>
</evidence>
<evidence type="ECO:0000259" key="17">
    <source>
        <dbReference type="Pfam" id="PF06155"/>
    </source>
</evidence>
<evidence type="ECO:0000256" key="8">
    <source>
        <dbReference type="ARBA" id="ARBA00022964"/>
    </source>
</evidence>
<evidence type="ECO:0000256" key="12">
    <source>
        <dbReference type="ARBA" id="ARBA00031778"/>
    </source>
</evidence>
<evidence type="ECO:0000256" key="6">
    <source>
        <dbReference type="ARBA" id="ARBA00022723"/>
    </source>
</evidence>
<comment type="cofactor">
    <cofactor evidence="1">
        <name>Fe(2+)</name>
        <dbReference type="ChEBI" id="CHEBI:29033"/>
    </cofactor>
</comment>
<dbReference type="InterPro" id="IPR042098">
    <property type="entry name" value="TauD-like_sf"/>
</dbReference>
<evidence type="ECO:0000256" key="4">
    <source>
        <dbReference type="ARBA" id="ARBA00008654"/>
    </source>
</evidence>
<evidence type="ECO:0000256" key="5">
    <source>
        <dbReference type="ARBA" id="ARBA00012267"/>
    </source>
</evidence>
<reference evidence="18 19" key="1">
    <citation type="submission" date="2024-09" db="EMBL/GenBank/DDBJ databases">
        <title>Itraconazole resistance in Madurella fahalii resulting from another homologue of gene encoding cytochrome P450 14-alpha sterol demethylase (CYP51).</title>
        <authorList>
            <person name="Yoshioka I."/>
            <person name="Fahal A.H."/>
            <person name="Kaneko S."/>
            <person name="Yaguchi T."/>
        </authorList>
    </citation>
    <scope>NUCLEOTIDE SEQUENCE [LARGE SCALE GENOMIC DNA]</scope>
    <source>
        <strain evidence="18 19">IFM 68171</strain>
    </source>
</reference>
<dbReference type="InterPro" id="IPR050411">
    <property type="entry name" value="AlphaKG_dependent_hydroxylases"/>
</dbReference>
<dbReference type="NCBIfam" id="TIGR02410">
    <property type="entry name" value="carnitine_TMLD"/>
    <property type="match status" value="1"/>
</dbReference>
<dbReference type="Pfam" id="PF06155">
    <property type="entry name" value="GBBH-like_N"/>
    <property type="match status" value="1"/>
</dbReference>
<evidence type="ECO:0000313" key="18">
    <source>
        <dbReference type="EMBL" id="GAB1314924.1"/>
    </source>
</evidence>
<dbReference type="Pfam" id="PF02668">
    <property type="entry name" value="TauD"/>
    <property type="match status" value="1"/>
</dbReference>
<sequence length="393" mass="44892">MNALRALRPRLLTRAVLSSENYVWLRDNCRCPECVNQDTMQRNLDSFAQIPSNIRPKSYRRGDREVSVEWPDGHKSYYDREFIEFYTMNDHRPDPDSAVKWERFNSETAQAPPTISYDKVMKTEEGVGELTATIVQRGFVLVENTPYDDPDKTRQLLERIAFIRYTHYGGFYDFTPDLSMADTAYTNLALPAHTDTTYFSDPAGLQSFHLLSHQPAPGGVEGSSVEGGKSLLVDGFFAAQILAQENHEAYRVLSSIPIPWHASGNDGITIRPDKLYPVLEVRASELNGMGLSRVRWNNADRGVVPLSSEFEPDAWYSAARAWDAILKRPDMECWIQLEPGKVLIFDNWRVLHGRSAFTGIRRICGGYINRDDFISRYRNTNFTRKEVLNMVMG</sequence>
<keyword evidence="8" id="KW-0223">Dioxygenase</keyword>
<evidence type="ECO:0000256" key="7">
    <source>
        <dbReference type="ARBA" id="ARBA00022873"/>
    </source>
</evidence>
<dbReference type="CDD" id="cd00250">
    <property type="entry name" value="CAS_like"/>
    <property type="match status" value="1"/>
</dbReference>
<comment type="cofactor">
    <cofactor evidence="2">
        <name>L-ascorbate</name>
        <dbReference type="ChEBI" id="CHEBI:38290"/>
    </cofactor>
</comment>
<proteinExistence type="inferred from homology"/>
<comment type="pathway">
    <text evidence="3">Amine and polyamine biosynthesis; carnitine biosynthesis.</text>
</comment>
<keyword evidence="7" id="KW-0124">Carnitine biosynthesis</keyword>
<comment type="caution">
    <text evidence="18">The sequence shown here is derived from an EMBL/GenBank/DDBJ whole genome shotgun (WGS) entry which is preliminary data.</text>
</comment>
<organism evidence="18 19">
    <name type="scientific">Madurella fahalii</name>
    <dbReference type="NCBI Taxonomy" id="1157608"/>
    <lineage>
        <taxon>Eukaryota</taxon>
        <taxon>Fungi</taxon>
        <taxon>Dikarya</taxon>
        <taxon>Ascomycota</taxon>
        <taxon>Pezizomycotina</taxon>
        <taxon>Sordariomycetes</taxon>
        <taxon>Sordariomycetidae</taxon>
        <taxon>Sordariales</taxon>
        <taxon>Sordariales incertae sedis</taxon>
        <taxon>Madurella</taxon>
    </lineage>
</organism>
<feature type="domain" description="TauD/TfdA-like" evidence="16">
    <location>
        <begin position="112"/>
        <end position="365"/>
    </location>
</feature>
<dbReference type="PANTHER" id="PTHR10696:SF51">
    <property type="entry name" value="TRIMETHYLLYSINE DIOXYGENASE, MITOCHONDRIAL"/>
    <property type="match status" value="1"/>
</dbReference>
<evidence type="ECO:0000256" key="3">
    <source>
        <dbReference type="ARBA" id="ARBA00005022"/>
    </source>
</evidence>
<keyword evidence="6" id="KW-0479">Metal-binding</keyword>
<comment type="similarity">
    <text evidence="4">Belongs to the gamma-BBH/TMLD family.</text>
</comment>
<evidence type="ECO:0000313" key="19">
    <source>
        <dbReference type="Proteomes" id="UP001628179"/>
    </source>
</evidence>